<comment type="similarity">
    <text evidence="5">Belongs to the sigma-70 factor family.</text>
</comment>
<feature type="domain" description="RNA polymerase sigma-70" evidence="6">
    <location>
        <begin position="55"/>
        <end position="68"/>
    </location>
</feature>
<organism evidence="8 9">
    <name type="scientific">Halalkalibacter oceani</name>
    <dbReference type="NCBI Taxonomy" id="1653776"/>
    <lineage>
        <taxon>Bacteria</taxon>
        <taxon>Bacillati</taxon>
        <taxon>Bacillota</taxon>
        <taxon>Bacilli</taxon>
        <taxon>Bacillales</taxon>
        <taxon>Bacillaceae</taxon>
        <taxon>Halalkalibacter</taxon>
    </lineage>
</organism>
<comment type="function">
    <text evidence="5">Sigma factors are initiation factors that promote the attachment of RNA polymerase to specific initiation sites and are then released.</text>
</comment>
<dbReference type="RefSeq" id="WP_251222034.1">
    <property type="nucleotide sequence ID" value="NZ_JAMBOL010000002.1"/>
</dbReference>
<keyword evidence="4 5" id="KW-0804">Transcription</keyword>
<evidence type="ECO:0000259" key="7">
    <source>
        <dbReference type="PROSITE" id="PS00716"/>
    </source>
</evidence>
<evidence type="ECO:0000313" key="9">
    <source>
        <dbReference type="Proteomes" id="UP001139179"/>
    </source>
</evidence>
<evidence type="ECO:0000256" key="1">
    <source>
        <dbReference type="ARBA" id="ARBA00023015"/>
    </source>
</evidence>
<evidence type="ECO:0000313" key="8">
    <source>
        <dbReference type="EMBL" id="MCM3713218.1"/>
    </source>
</evidence>
<dbReference type="InterPro" id="IPR013324">
    <property type="entry name" value="RNA_pol_sigma_r3/r4-like"/>
</dbReference>
<dbReference type="Proteomes" id="UP001139179">
    <property type="component" value="Unassembled WGS sequence"/>
</dbReference>
<dbReference type="GO" id="GO:0016987">
    <property type="term" value="F:sigma factor activity"/>
    <property type="evidence" value="ECO:0007669"/>
    <property type="project" value="UniProtKB-KW"/>
</dbReference>
<dbReference type="GO" id="GO:0006352">
    <property type="term" value="P:DNA-templated transcription initiation"/>
    <property type="evidence" value="ECO:0007669"/>
    <property type="project" value="InterPro"/>
</dbReference>
<dbReference type="NCBIfam" id="NF005413">
    <property type="entry name" value="PRK06986.1"/>
    <property type="match status" value="1"/>
</dbReference>
<evidence type="ECO:0000256" key="5">
    <source>
        <dbReference type="RuleBase" id="RU362124"/>
    </source>
</evidence>
<reference evidence="8" key="1">
    <citation type="submission" date="2022-05" db="EMBL/GenBank/DDBJ databases">
        <title>Comparative Genomics of Spacecraft Associated Microbes.</title>
        <authorList>
            <person name="Tran M.T."/>
            <person name="Wright A."/>
            <person name="Seuylemezian A."/>
            <person name="Eisen J."/>
            <person name="Coil D."/>
        </authorList>
    </citation>
    <scope>NUCLEOTIDE SEQUENCE</scope>
    <source>
        <strain evidence="8">214.1.1</strain>
    </source>
</reference>
<dbReference type="PIRSF" id="PIRSF000770">
    <property type="entry name" value="RNA_pol_sigma-SigE/K"/>
    <property type="match status" value="1"/>
</dbReference>
<comment type="caution">
    <text evidence="8">The sequence shown here is derived from an EMBL/GenBank/DDBJ whole genome shotgun (WGS) entry which is preliminary data.</text>
</comment>
<proteinExistence type="inferred from homology"/>
<dbReference type="InterPro" id="IPR013325">
    <property type="entry name" value="RNA_pol_sigma_r2"/>
</dbReference>
<dbReference type="InterPro" id="IPR000943">
    <property type="entry name" value="RNA_pol_sigma70"/>
</dbReference>
<dbReference type="InterPro" id="IPR007630">
    <property type="entry name" value="RNA_pol_sigma70_r4"/>
</dbReference>
<gene>
    <name evidence="8" type="ORF">M3202_03910</name>
</gene>
<dbReference type="AlphaFoldDB" id="A0A9X2DQE3"/>
<dbReference type="Pfam" id="PF04545">
    <property type="entry name" value="Sigma70_r4"/>
    <property type="match status" value="1"/>
</dbReference>
<accession>A0A9X2DQE3</accession>
<dbReference type="Pfam" id="PF04539">
    <property type="entry name" value="Sigma70_r3"/>
    <property type="match status" value="1"/>
</dbReference>
<dbReference type="PRINTS" id="PR00046">
    <property type="entry name" value="SIGMA70FCT"/>
</dbReference>
<evidence type="ECO:0000256" key="3">
    <source>
        <dbReference type="ARBA" id="ARBA00023125"/>
    </source>
</evidence>
<evidence type="ECO:0000259" key="6">
    <source>
        <dbReference type="PROSITE" id="PS00715"/>
    </source>
</evidence>
<dbReference type="InterPro" id="IPR014284">
    <property type="entry name" value="RNA_pol_sigma-70_dom"/>
</dbReference>
<dbReference type="PANTHER" id="PTHR30385">
    <property type="entry name" value="SIGMA FACTOR F FLAGELLAR"/>
    <property type="match status" value="1"/>
</dbReference>
<dbReference type="InterPro" id="IPR007627">
    <property type="entry name" value="RNA_pol_sigma70_r2"/>
</dbReference>
<dbReference type="PROSITE" id="PS00715">
    <property type="entry name" value="SIGMA70_1"/>
    <property type="match status" value="1"/>
</dbReference>
<dbReference type="SUPFAM" id="SSF88946">
    <property type="entry name" value="Sigma2 domain of RNA polymerase sigma factors"/>
    <property type="match status" value="1"/>
</dbReference>
<dbReference type="Gene3D" id="1.20.140.160">
    <property type="match status" value="1"/>
</dbReference>
<protein>
    <recommendedName>
        <fullName evidence="5">RNA polymerase sigma factor</fullName>
    </recommendedName>
</protein>
<dbReference type="PROSITE" id="PS00716">
    <property type="entry name" value="SIGMA70_2"/>
    <property type="match status" value="1"/>
</dbReference>
<keyword evidence="3 5" id="KW-0238">DNA-binding</keyword>
<dbReference type="Pfam" id="PF04542">
    <property type="entry name" value="Sigma70_r2"/>
    <property type="match status" value="1"/>
</dbReference>
<dbReference type="Gene3D" id="1.10.1740.10">
    <property type="match status" value="1"/>
</dbReference>
<name>A0A9X2DQE3_9BACI</name>
<keyword evidence="9" id="KW-1185">Reference proteome</keyword>
<dbReference type="SUPFAM" id="SSF88659">
    <property type="entry name" value="Sigma3 and sigma4 domains of RNA polymerase sigma factors"/>
    <property type="match status" value="2"/>
</dbReference>
<sequence>MAGGDSIEEKRLWKQWFEERSHDACDELIRRYLPLVHYHVQRISVGLPRSVQKDDLISHGLMGLYDALEKFNPERDLKFDTYASFRVRGAIIDGLRKEDWLSRTMREKIKKIDAATEMLEQRYGRNVTSEEVAAELEMDSQEVEQLIAEQLASHRLSIYEPTQEDERNETYASVIEDKQTKTPEEHTMELATKQELARLIEGLSEKEQLVISLFYFEELTLTEIGQILQLSTSRISQIHSKSIFRLQQAMRPDREKRARSFDE</sequence>
<dbReference type="EMBL" id="JAMBOL010000002">
    <property type="protein sequence ID" value="MCM3713218.1"/>
    <property type="molecule type" value="Genomic_DNA"/>
</dbReference>
<evidence type="ECO:0000256" key="2">
    <source>
        <dbReference type="ARBA" id="ARBA00023082"/>
    </source>
</evidence>
<dbReference type="GO" id="GO:0003677">
    <property type="term" value="F:DNA binding"/>
    <property type="evidence" value="ECO:0007669"/>
    <property type="project" value="UniProtKB-KW"/>
</dbReference>
<dbReference type="NCBIfam" id="TIGR02479">
    <property type="entry name" value="FliA_WhiG"/>
    <property type="match status" value="1"/>
</dbReference>
<dbReference type="InterPro" id="IPR007624">
    <property type="entry name" value="RNA_pol_sigma70_r3"/>
</dbReference>
<dbReference type="NCBIfam" id="NF005809">
    <property type="entry name" value="PRK07670.1"/>
    <property type="match status" value="1"/>
</dbReference>
<keyword evidence="2 5" id="KW-0731">Sigma factor</keyword>
<dbReference type="InterPro" id="IPR012845">
    <property type="entry name" value="RNA_pol_sigma_FliA_WhiG"/>
</dbReference>
<dbReference type="GO" id="GO:0003899">
    <property type="term" value="F:DNA-directed RNA polymerase activity"/>
    <property type="evidence" value="ECO:0007669"/>
    <property type="project" value="InterPro"/>
</dbReference>
<evidence type="ECO:0000256" key="4">
    <source>
        <dbReference type="ARBA" id="ARBA00023163"/>
    </source>
</evidence>
<dbReference type="NCBIfam" id="TIGR02937">
    <property type="entry name" value="sigma70-ECF"/>
    <property type="match status" value="1"/>
</dbReference>
<dbReference type="CDD" id="cd06171">
    <property type="entry name" value="Sigma70_r4"/>
    <property type="match status" value="1"/>
</dbReference>
<keyword evidence="1 5" id="KW-0805">Transcription regulation</keyword>
<dbReference type="PANTHER" id="PTHR30385:SF7">
    <property type="entry name" value="RNA POLYMERASE SIGMA FACTOR FLIA"/>
    <property type="match status" value="1"/>
</dbReference>
<feature type="domain" description="RNA polymerase sigma-70" evidence="7">
    <location>
        <begin position="220"/>
        <end position="246"/>
    </location>
</feature>